<evidence type="ECO:0000256" key="1">
    <source>
        <dbReference type="SAM" id="MobiDB-lite"/>
    </source>
</evidence>
<feature type="compositionally biased region" description="Polar residues" evidence="1">
    <location>
        <begin position="93"/>
        <end position="123"/>
    </location>
</feature>
<dbReference type="EMBL" id="CM018034">
    <property type="protein sequence ID" value="KAA8543892.1"/>
    <property type="molecule type" value="Genomic_DNA"/>
</dbReference>
<evidence type="ECO:0000313" key="2">
    <source>
        <dbReference type="EMBL" id="KAA8543892.1"/>
    </source>
</evidence>
<gene>
    <name evidence="2" type="ORF">F0562_021931</name>
</gene>
<dbReference type="OrthoDB" id="1924128at2759"/>
<name>A0A5J5BQ95_9ASTE</name>
<dbReference type="AlphaFoldDB" id="A0A5J5BQ95"/>
<reference evidence="2 3" key="1">
    <citation type="submission" date="2019-09" db="EMBL/GenBank/DDBJ databases">
        <title>A chromosome-level genome assembly of the Chinese tupelo Nyssa sinensis.</title>
        <authorList>
            <person name="Yang X."/>
            <person name="Kang M."/>
            <person name="Yang Y."/>
            <person name="Xiong H."/>
            <person name="Wang M."/>
            <person name="Zhang Z."/>
            <person name="Wang Z."/>
            <person name="Wu H."/>
            <person name="Ma T."/>
            <person name="Liu J."/>
            <person name="Xi Z."/>
        </authorList>
    </citation>
    <scope>NUCLEOTIDE SEQUENCE [LARGE SCALE GENOMIC DNA]</scope>
    <source>
        <strain evidence="2">J267</strain>
        <tissue evidence="2">Leaf</tissue>
    </source>
</reference>
<sequence length="193" mass="21240">MAQQEEGWPPCLQPLNSRVGLVRNCNFAGSVNTLLNGSPSSSTDSSSSLDIEGIRARFRSWDLVCKFCHKFGPGHYQNECPCNPKRKHHFNPSRGNQSKSGPHFTSQSAVAATEDSQNSDVPTSSISVTDLEAIFKRVLAHSDSSTSTAFYVTQAQRLVLDEIMTSKLFLPRMSDGKIKLREFQSAENSGKRG</sequence>
<accession>A0A5J5BQ95</accession>
<proteinExistence type="predicted"/>
<feature type="region of interest" description="Disordered" evidence="1">
    <location>
        <begin position="91"/>
        <end position="123"/>
    </location>
</feature>
<dbReference type="Proteomes" id="UP000325577">
    <property type="component" value="Linkage Group LG11"/>
</dbReference>
<organism evidence="2 3">
    <name type="scientific">Nyssa sinensis</name>
    <dbReference type="NCBI Taxonomy" id="561372"/>
    <lineage>
        <taxon>Eukaryota</taxon>
        <taxon>Viridiplantae</taxon>
        <taxon>Streptophyta</taxon>
        <taxon>Embryophyta</taxon>
        <taxon>Tracheophyta</taxon>
        <taxon>Spermatophyta</taxon>
        <taxon>Magnoliopsida</taxon>
        <taxon>eudicotyledons</taxon>
        <taxon>Gunneridae</taxon>
        <taxon>Pentapetalae</taxon>
        <taxon>asterids</taxon>
        <taxon>Cornales</taxon>
        <taxon>Nyssaceae</taxon>
        <taxon>Nyssa</taxon>
    </lineage>
</organism>
<protein>
    <submittedName>
        <fullName evidence="2">Uncharacterized protein</fullName>
    </submittedName>
</protein>
<keyword evidence="3" id="KW-1185">Reference proteome</keyword>
<evidence type="ECO:0000313" key="3">
    <source>
        <dbReference type="Proteomes" id="UP000325577"/>
    </source>
</evidence>